<dbReference type="EMBL" id="GFDF01010621">
    <property type="protein sequence ID" value="JAV03463.1"/>
    <property type="molecule type" value="Transcribed_RNA"/>
</dbReference>
<evidence type="ECO:0000313" key="3">
    <source>
        <dbReference type="EMBL" id="JAV03463.1"/>
    </source>
</evidence>
<protein>
    <submittedName>
        <fullName evidence="3">Uncharacterized protein</fullName>
    </submittedName>
</protein>
<feature type="region of interest" description="Disordered" evidence="2">
    <location>
        <begin position="93"/>
        <end position="117"/>
    </location>
</feature>
<keyword evidence="1" id="KW-0175">Coiled coil</keyword>
<feature type="coiled-coil region" evidence="1">
    <location>
        <begin position="29"/>
        <end position="83"/>
    </location>
</feature>
<proteinExistence type="predicted"/>
<name>A0A1L8DAH0_9DIPT</name>
<dbReference type="SUPFAM" id="SSF58038">
    <property type="entry name" value="SNARE fusion complex"/>
    <property type="match status" value="1"/>
</dbReference>
<evidence type="ECO:0000256" key="1">
    <source>
        <dbReference type="SAM" id="Coils"/>
    </source>
</evidence>
<evidence type="ECO:0000256" key="2">
    <source>
        <dbReference type="SAM" id="MobiDB-lite"/>
    </source>
</evidence>
<organism evidence="3">
    <name type="scientific">Nyssomyia neivai</name>
    <dbReference type="NCBI Taxonomy" id="330878"/>
    <lineage>
        <taxon>Eukaryota</taxon>
        <taxon>Metazoa</taxon>
        <taxon>Ecdysozoa</taxon>
        <taxon>Arthropoda</taxon>
        <taxon>Hexapoda</taxon>
        <taxon>Insecta</taxon>
        <taxon>Pterygota</taxon>
        <taxon>Neoptera</taxon>
        <taxon>Endopterygota</taxon>
        <taxon>Diptera</taxon>
        <taxon>Nematocera</taxon>
        <taxon>Psychodoidea</taxon>
        <taxon>Psychodidae</taxon>
        <taxon>Nyssomyia</taxon>
    </lineage>
</organism>
<accession>A0A1L8DAH0</accession>
<reference evidence="3" key="1">
    <citation type="submission" date="2016-12" db="EMBL/GenBank/DDBJ databases">
        <title>An insight into the sialome and mialome of the sand fly, Nyssomyia neivai.</title>
        <authorList>
            <person name="Sebastian V."/>
            <person name="Goulart T.M."/>
            <person name="Oliveira W."/>
            <person name="Calvo E."/>
            <person name="Oliveira L.F."/>
            <person name="Pinto M.C."/>
            <person name="Rosselino A.M."/>
            <person name="Ribeiro J.M."/>
        </authorList>
    </citation>
    <scope>NUCLEOTIDE SEQUENCE</scope>
</reference>
<feature type="compositionally biased region" description="Low complexity" evidence="2">
    <location>
        <begin position="104"/>
        <end position="117"/>
    </location>
</feature>
<sequence>MAEGTYEYECMRAELLGIAAPDRETFEANRKAQLEVEQENIETEQAKELEQQDEQLKSGHGKMDELNNILSMTQQRINKFKNVCGSLTNLLKIRPGSATGGETSNESEVPSSEEAPVNNDINSALETLDTMKDNASMPATSEIRDTSLNIQKKMTSQFDALDSLLNKAENAQYSMQEQNKEMKKFLR</sequence>
<dbReference type="AlphaFoldDB" id="A0A1L8DAH0"/>